<evidence type="ECO:0000256" key="1">
    <source>
        <dbReference type="ARBA" id="ARBA00004651"/>
    </source>
</evidence>
<dbReference type="RefSeq" id="WP_106069950.1">
    <property type="nucleotide sequence ID" value="NZ_CP027234.1"/>
</dbReference>
<dbReference type="EMBL" id="SLXB01000006">
    <property type="protein sequence ID" value="TCO93762.1"/>
    <property type="molecule type" value="Genomic_DNA"/>
</dbReference>
<comment type="caution">
    <text evidence="7">The sequence shown here is derived from an EMBL/GenBank/DDBJ whole genome shotgun (WGS) entry which is preliminary data.</text>
</comment>
<keyword evidence="3" id="KW-0812">Transmembrane</keyword>
<evidence type="ECO:0000259" key="6">
    <source>
        <dbReference type="Pfam" id="PF12698"/>
    </source>
</evidence>
<evidence type="ECO:0000256" key="3">
    <source>
        <dbReference type="ARBA" id="ARBA00022692"/>
    </source>
</evidence>
<dbReference type="Pfam" id="PF12698">
    <property type="entry name" value="ABC2_membrane_3"/>
    <property type="match status" value="1"/>
</dbReference>
<feature type="domain" description="ABC-2 type transporter transmembrane" evidence="6">
    <location>
        <begin position="34"/>
        <end position="385"/>
    </location>
</feature>
<keyword evidence="4" id="KW-1133">Transmembrane helix</keyword>
<keyword evidence="2" id="KW-1003">Cell membrane</keyword>
<accession>A0A2R3MTW3</accession>
<dbReference type="Proteomes" id="UP000295600">
    <property type="component" value="Unassembled WGS sequence"/>
</dbReference>
<protein>
    <submittedName>
        <fullName evidence="7">ABC-2 type transport system permease protein</fullName>
    </submittedName>
</protein>
<dbReference type="GO" id="GO:0140359">
    <property type="term" value="F:ABC-type transporter activity"/>
    <property type="evidence" value="ECO:0007669"/>
    <property type="project" value="InterPro"/>
</dbReference>
<evidence type="ECO:0000256" key="4">
    <source>
        <dbReference type="ARBA" id="ARBA00022989"/>
    </source>
</evidence>
<dbReference type="GeneID" id="94549066"/>
<dbReference type="InterPro" id="IPR013525">
    <property type="entry name" value="ABC2_TM"/>
</dbReference>
<proteinExistence type="predicted"/>
<comment type="subcellular location">
    <subcellularLocation>
        <location evidence="1">Cell membrane</location>
        <topology evidence="1">Multi-pass membrane protein</topology>
    </subcellularLocation>
</comment>
<gene>
    <name evidence="7" type="ORF">EV202_10653</name>
</gene>
<evidence type="ECO:0000313" key="8">
    <source>
        <dbReference type="Proteomes" id="UP000295600"/>
    </source>
</evidence>
<organism evidence="7 8">
    <name type="scientific">Prevotella heparinolytica</name>
    <dbReference type="NCBI Taxonomy" id="28113"/>
    <lineage>
        <taxon>Bacteria</taxon>
        <taxon>Pseudomonadati</taxon>
        <taxon>Bacteroidota</taxon>
        <taxon>Bacteroidia</taxon>
        <taxon>Bacteroidales</taxon>
        <taxon>Bacteroidaceae</taxon>
        <taxon>Bacteroides</taxon>
    </lineage>
</organism>
<dbReference type="GO" id="GO:0005886">
    <property type="term" value="C:plasma membrane"/>
    <property type="evidence" value="ECO:0007669"/>
    <property type="project" value="UniProtKB-SubCell"/>
</dbReference>
<evidence type="ECO:0000256" key="2">
    <source>
        <dbReference type="ARBA" id="ARBA00022475"/>
    </source>
</evidence>
<dbReference type="KEGG" id="bhf:C3V43_11620"/>
<keyword evidence="5" id="KW-0472">Membrane</keyword>
<reference evidence="7 8" key="1">
    <citation type="submission" date="2019-03" db="EMBL/GenBank/DDBJ databases">
        <title>Genomic Encyclopedia of Type Strains, Phase IV (KMG-IV): sequencing the most valuable type-strain genomes for metagenomic binning, comparative biology and taxonomic classification.</title>
        <authorList>
            <person name="Goeker M."/>
        </authorList>
    </citation>
    <scope>NUCLEOTIDE SEQUENCE [LARGE SCALE GENOMIC DNA]</scope>
    <source>
        <strain evidence="7 8">DSM 23917</strain>
    </source>
</reference>
<sequence length="421" mass="48092">MKELTFKQKVTQGIHDLFYIWRQEFRTTFRDQGVLIFFVLVPLVYPLIYAFIYTNETVREVPAVVVDNSRSSLSREYLRKVDASPEVSIVAYCADMEEAKLMLKERKAYGIIHMPSTFSDDIVSGKQTQVGLFCDMSGLLYYKSLLMANTNVSLAMNADIKIERTSNTTNRQDEITTYPMEYEDVALYNPTNGFAAFLIPAVLILIIQQTLLLGIGLSVGTAREKNRFKDLVPINRHYNGTLRIVMGKGLSYFMVYSLVAVYVLCVVPHLFSLNQIALPGVLILFTLPYLAACIFFSMTASIAIRNRETCMLLFVFTSVPLLFLSGISWPGTAMPAFWRYFSYIFPSTFGINGYVRINSMGATLNEVAFEYQALWLQTGFYFITTCAVYRRQILKSRKHMIEEYKRHKLQKAAKPSADIDR</sequence>
<name>A0A2R3MTW3_9BACE</name>
<dbReference type="PANTHER" id="PTHR30294">
    <property type="entry name" value="MEMBRANE COMPONENT OF ABC TRANSPORTER YHHJ-RELATED"/>
    <property type="match status" value="1"/>
</dbReference>
<evidence type="ECO:0000256" key="5">
    <source>
        <dbReference type="ARBA" id="ARBA00023136"/>
    </source>
</evidence>
<dbReference type="PANTHER" id="PTHR30294:SF46">
    <property type="entry name" value="ABC TRANSPORTER PERMEASE"/>
    <property type="match status" value="1"/>
</dbReference>
<dbReference type="Gene3D" id="3.40.1710.10">
    <property type="entry name" value="abc type-2 transporter like domain"/>
    <property type="match status" value="1"/>
</dbReference>
<dbReference type="AlphaFoldDB" id="A0A2R3MTW3"/>
<dbReference type="InterPro" id="IPR051449">
    <property type="entry name" value="ABC-2_transporter_component"/>
</dbReference>
<evidence type="ECO:0000313" key="7">
    <source>
        <dbReference type="EMBL" id="TCO93762.1"/>
    </source>
</evidence>